<evidence type="ECO:0000313" key="1">
    <source>
        <dbReference type="EMBL" id="HAA0055093.1"/>
    </source>
</evidence>
<reference evidence="1" key="2">
    <citation type="submission" date="2019-10" db="EMBL/GenBank/DDBJ databases">
        <authorList>
            <consortium name="NCBI Pathogen Detection Project"/>
        </authorList>
    </citation>
    <scope>NUCLEOTIDE SEQUENCE</scope>
    <source>
        <strain evidence="1">11-0754</strain>
    </source>
</reference>
<dbReference type="AlphaFoldDB" id="A0A3V2YL75"/>
<dbReference type="RefSeq" id="WP_052908718.1">
    <property type="nucleotide sequence ID" value="NZ_JAWCUR010000001.1"/>
</dbReference>
<name>A0A3V2YL75_SALIN</name>
<comment type="caution">
    <text evidence="1">The sequence shown here is derived from an EMBL/GenBank/DDBJ whole genome shotgun (WGS) entry which is preliminary data.</text>
</comment>
<organism evidence="1">
    <name type="scientific">Salmonella infantis</name>
    <dbReference type="NCBI Taxonomy" id="595"/>
    <lineage>
        <taxon>Bacteria</taxon>
        <taxon>Pseudomonadati</taxon>
        <taxon>Pseudomonadota</taxon>
        <taxon>Gammaproteobacteria</taxon>
        <taxon>Enterobacterales</taxon>
        <taxon>Enterobacteriaceae</taxon>
        <taxon>Salmonella</taxon>
    </lineage>
</organism>
<dbReference type="EMBL" id="DAAAAK010000015">
    <property type="protein sequence ID" value="HAA0055093.1"/>
    <property type="molecule type" value="Genomic_DNA"/>
</dbReference>
<protein>
    <submittedName>
        <fullName evidence="1">Uncharacterized protein</fullName>
    </submittedName>
</protein>
<gene>
    <name evidence="1" type="ORF">GDG93_13575</name>
</gene>
<accession>A0A3V2YL75</accession>
<reference evidence="1" key="1">
    <citation type="journal article" date="2018" name="Genome Biol.">
        <title>SKESA: strategic k-mer extension for scrupulous assemblies.</title>
        <authorList>
            <person name="Souvorov A."/>
            <person name="Agarwala R."/>
            <person name="Lipman D.J."/>
        </authorList>
    </citation>
    <scope>NUCLEOTIDE SEQUENCE</scope>
    <source>
        <strain evidence="1">11-0754</strain>
    </source>
</reference>
<sequence length="574" mass="65221">MSLEETRGQLLNASETAEDLLALVCDLYAQELHTEERSLALALAELHNTGVIDILKMVKGIDKKSYGSNFFTILQTFEEALPLIDARIEDVLHCLVQLVQQVGRGATIGTIYKAYERYCSVKASRSRDSVEFILAQSDLNAYAPFLSSSLLAYDADSVITAIQMTERLISNRNAMIRNQGYFTLGQLDIDETKANLIWEQIRNNGVSESDNDCCASILMSALQFGKRFPSYWPQIEEFLIAFVKRESTEVLQIISSIVAFQSEILPDSILYIMLKKLTNVSCDHKGIISNIDYILVMLAEKSKYSLAVELLESTLIAGVTFKSLDYFSNELINKHQELLNHIITKWLLGGEKQFCHGILDLLHDATGEEIELKAELDLLDNDIKQVFISRKAIGWLFTRPVETAKFILSIADVASENTIEKLEGILYFPLLLSYPGELKRFFQSCIDSGIQEHLCERLLAKYKLHQTGIEKVSELNELKAPSENLSIYWKNVDRSMQKAIEEASEFSLFRMFSKPKTLLYGNSSIYYIHQGDGESIRQEMQMQTFSHSTEMPRLDALDPVLLDYFLITCRSERM</sequence>
<proteinExistence type="predicted"/>